<evidence type="ECO:0000256" key="1">
    <source>
        <dbReference type="SAM" id="MobiDB-lite"/>
    </source>
</evidence>
<reference evidence="2" key="1">
    <citation type="submission" date="2020-07" db="EMBL/GenBank/DDBJ databases">
        <title>Vallitalea pronyensis genome.</title>
        <authorList>
            <person name="Postec A."/>
        </authorList>
    </citation>
    <scope>NUCLEOTIDE SEQUENCE</scope>
    <source>
        <strain evidence="2">FatNI3</strain>
    </source>
</reference>
<proteinExistence type="predicted"/>
<name>A0A8J8MML9_9FIRM</name>
<evidence type="ECO:0000313" key="3">
    <source>
        <dbReference type="Proteomes" id="UP000683246"/>
    </source>
</evidence>
<dbReference type="InterPro" id="IPR050490">
    <property type="entry name" value="Bact_solute-bd_prot1"/>
</dbReference>
<dbReference type="Pfam" id="PF01547">
    <property type="entry name" value="SBP_bac_1"/>
    <property type="match status" value="1"/>
</dbReference>
<accession>A0A8J8MML9</accession>
<dbReference type="Proteomes" id="UP000683246">
    <property type="component" value="Chromosome"/>
</dbReference>
<protein>
    <submittedName>
        <fullName evidence="2">Extracellular solute-binding protein</fullName>
    </submittedName>
</protein>
<sequence length="560" mass="63677">MRIKRGQFVLTGLIIMMMTLMMIGCGKASEEKDSKSASSQQTNNGNDTNEKETGKKNASGKITDEPVTLTMWSDFNSTNIPNLADNIVYKELEKRTGVTVEFTHPPAGESKQAFNLLLASGDLPDMMENIPPEFPGGPDKAIKDGYFLKLNDYIDEYAPNYKEKMNYNEEIRRQTMTDEGNIWSFSCIQLDQEPPWSGMLIREDWLNDLGLKVPETIEEWENMLIAFKEEKGAEGPLMISFDWKYASNSAFASAYGSSVLDNNLDFMNKDGEVIYGPAEPGYKDYLQLLARWYEKGLLDPDFATRDNKSFDAYFTSGKAGAFSNGYGAVTKYVTAGKENDPDFSIVAAPMPVVNKGDKVHIRQSNPYVRNYYRVISAKTEYPEIAVQWMDYAYSDEGFLLYNYGIEGDTYEIVNEEPTFGKTFLPPSLQHITPTFTDKMLNNPNGDFWSIYDQYKIHVSGNLRNPLSYELDESVLDAMEIWMEAGDDWVMPPVIMTDDETREFTSIMSEVETYAKEMSFKIIMGLEPVDKFDEYMRTLEALGINQAISIQQAALERYLNR</sequence>
<dbReference type="KEGG" id="vpy:HZI73_17885"/>
<dbReference type="EMBL" id="CP058649">
    <property type="protein sequence ID" value="QUI24048.1"/>
    <property type="molecule type" value="Genomic_DNA"/>
</dbReference>
<dbReference type="RefSeq" id="WP_212694740.1">
    <property type="nucleotide sequence ID" value="NZ_CP058649.1"/>
</dbReference>
<evidence type="ECO:0000313" key="2">
    <source>
        <dbReference type="EMBL" id="QUI24048.1"/>
    </source>
</evidence>
<dbReference type="PANTHER" id="PTHR43649:SF12">
    <property type="entry name" value="DIACETYLCHITOBIOSE BINDING PROTEIN DASA"/>
    <property type="match status" value="1"/>
</dbReference>
<dbReference type="Gene3D" id="3.40.190.10">
    <property type="entry name" value="Periplasmic binding protein-like II"/>
    <property type="match status" value="2"/>
</dbReference>
<dbReference type="PANTHER" id="PTHR43649">
    <property type="entry name" value="ARABINOSE-BINDING PROTEIN-RELATED"/>
    <property type="match status" value="1"/>
</dbReference>
<keyword evidence="3" id="KW-1185">Reference proteome</keyword>
<gene>
    <name evidence="2" type="ORF">HZI73_17885</name>
</gene>
<organism evidence="2 3">
    <name type="scientific">Vallitalea pronyensis</name>
    <dbReference type="NCBI Taxonomy" id="1348613"/>
    <lineage>
        <taxon>Bacteria</taxon>
        <taxon>Bacillati</taxon>
        <taxon>Bacillota</taxon>
        <taxon>Clostridia</taxon>
        <taxon>Lachnospirales</taxon>
        <taxon>Vallitaleaceae</taxon>
        <taxon>Vallitalea</taxon>
    </lineage>
</organism>
<dbReference type="AlphaFoldDB" id="A0A8J8MML9"/>
<feature type="region of interest" description="Disordered" evidence="1">
    <location>
        <begin position="31"/>
        <end position="62"/>
    </location>
</feature>
<dbReference type="InterPro" id="IPR006059">
    <property type="entry name" value="SBP"/>
</dbReference>
<dbReference type="PROSITE" id="PS51257">
    <property type="entry name" value="PROKAR_LIPOPROTEIN"/>
    <property type="match status" value="1"/>
</dbReference>
<dbReference type="SUPFAM" id="SSF53850">
    <property type="entry name" value="Periplasmic binding protein-like II"/>
    <property type="match status" value="1"/>
</dbReference>